<dbReference type="InterPro" id="IPR027417">
    <property type="entry name" value="P-loop_NTPase"/>
</dbReference>
<keyword evidence="4" id="KW-1185">Reference proteome</keyword>
<dbReference type="InterPro" id="IPR045572">
    <property type="entry name" value="RE_endonuc_C"/>
</dbReference>
<dbReference type="Gene3D" id="3.40.50.300">
    <property type="entry name" value="P-loop containing nucleotide triphosphate hydrolases"/>
    <property type="match status" value="2"/>
</dbReference>
<feature type="domain" description="Helicase/UvrB N-terminal" evidence="1">
    <location>
        <begin position="64"/>
        <end position="258"/>
    </location>
</feature>
<evidence type="ECO:0000259" key="2">
    <source>
        <dbReference type="Pfam" id="PF19778"/>
    </source>
</evidence>
<reference evidence="4" key="1">
    <citation type="submission" date="2016-11" db="EMBL/GenBank/DDBJ databases">
        <authorList>
            <person name="Sisinthy S."/>
            <person name="Ara S."/>
            <person name="Gundlapally S.R."/>
        </authorList>
    </citation>
    <scope>NUCLEOTIDE SEQUENCE [LARGE SCALE GENOMIC DNA]</scope>
    <source>
        <strain evidence="4">V1-41</strain>
    </source>
</reference>
<dbReference type="Pfam" id="PF19778">
    <property type="entry name" value="RE_endonuc"/>
    <property type="match status" value="1"/>
</dbReference>
<keyword evidence="3" id="KW-0255">Endonuclease</keyword>
<evidence type="ECO:0000313" key="4">
    <source>
        <dbReference type="Proteomes" id="UP000242231"/>
    </source>
</evidence>
<dbReference type="RefSeq" id="WP_104487072.1">
    <property type="nucleotide sequence ID" value="NZ_BMYB01000002.1"/>
</dbReference>
<protein>
    <submittedName>
        <fullName evidence="3">Restriction endonuclease subunit R</fullName>
    </submittedName>
</protein>
<sequence>MSKGFTFEKNLPHQQAGIDAVMSMFVGAEPVQSEDSTTRMLANPVLEISPQQYYLNIKAVQDLNRIEHSREYYDSSNIIDVSMETGTGKTYTYTKTMFDLNKSFGINKFIIVVPTLSIKAGTVNFLKSDALKEHFRDPYDREIKSYVVESQKKSKKNTKAYIPQAIHDFVEASSISKKYIYVLIINSGMINSKSLSDKYDVGLLGNQHYTPFDAIQAVKPFIIIDEPHKFPTRESAKTWKNIEKFEAQYIIRYGATFNNEFRNLVYRLTAVDAFNDDLVKGIDAHIENLVGDDSASLKFKSSNGSEANFELNENDRKINFKLTKGDSLSKVHSEIHDLFVDALNKNTVVLSNGVELKIGESINPYSYSQTLEDNMMQKAIREHFKIEREFLTQKPRIKPLTLFFIDDIEGYRDGNKLSGSLKSKFESWVLAEVKCLLETETEPFYKCYLEKTLKDVSSVHGGYFSKDNSDKDEKIEQEINEILHDKELLLSLDNPRRFIFSKWTLREGWDNPNVFQICKLRSSGSTTSKLQEVGRGLRLPVNEYMCRVKDRTFTLNYYVDFTEKDFVDSLIKEVNDSSFKETVPSKLTQEIKDKIIAQYPSLSLFKLMTDLIDKGIIDDNENFIGSDSYAQLKGEFPRAFPTGIKPNKIKKADDGKKRTKMRVGKYDELKKLWEIINQKAILEYKIANEDEFLELFKSYLIEESSKFKKTGVKTRIEKIYIHNDTAMSKTMFGDDDDFAKFSTMTYREFLERLSQDAFIKISTLHKAFSSIKVEIDITEYLNIQTIHKIKSGFSKFLLNNSFNKFGLGYNVISNAIHPTKFTDKQGEPLEEVMASDLGVHSDGSTTPLDSYLFEKVFYDSELEKLNITDGEIQSVSVFTKIPKNSIKIPVSGGYSYSPDFAYVVKTTKGEYLNFIIETKNVEGKDSLRKEEERKIEHAQELFKQISKDITVNFKTQFADDLIVDIIRSHS</sequence>
<dbReference type="InterPro" id="IPR006935">
    <property type="entry name" value="Helicase/UvrB_N"/>
</dbReference>
<dbReference type="GO" id="GO:0015668">
    <property type="term" value="F:type III site-specific deoxyribonuclease activity"/>
    <property type="evidence" value="ECO:0007669"/>
    <property type="project" value="InterPro"/>
</dbReference>
<gene>
    <name evidence="3" type="ORF">UN63_12450</name>
</gene>
<dbReference type="Proteomes" id="UP000242231">
    <property type="component" value="Unassembled WGS sequence"/>
</dbReference>
<evidence type="ECO:0000313" key="3">
    <source>
        <dbReference type="EMBL" id="PPL15481.1"/>
    </source>
</evidence>
<evidence type="ECO:0000259" key="1">
    <source>
        <dbReference type="Pfam" id="PF04851"/>
    </source>
</evidence>
<proteinExistence type="predicted"/>
<dbReference type="SUPFAM" id="SSF52540">
    <property type="entry name" value="P-loop containing nucleoside triphosphate hydrolases"/>
    <property type="match status" value="2"/>
</dbReference>
<accession>A0A2P5TKC5</accession>
<dbReference type="GO" id="GO:0005524">
    <property type="term" value="F:ATP binding"/>
    <property type="evidence" value="ECO:0007669"/>
    <property type="project" value="InterPro"/>
</dbReference>
<dbReference type="NCBIfam" id="NF012027">
    <property type="entry name" value="PRK15483.1"/>
    <property type="match status" value="1"/>
</dbReference>
<dbReference type="GO" id="GO:0003677">
    <property type="term" value="F:DNA binding"/>
    <property type="evidence" value="ECO:0007669"/>
    <property type="project" value="InterPro"/>
</dbReference>
<keyword evidence="3" id="KW-0540">Nuclease</keyword>
<name>A0A2P5TKC5_9GAMM</name>
<dbReference type="EMBL" id="MPZM01000031">
    <property type="protein sequence ID" value="PPL15481.1"/>
    <property type="molecule type" value="Genomic_DNA"/>
</dbReference>
<comment type="caution">
    <text evidence="3">The sequence shown here is derived from an EMBL/GenBank/DDBJ whole genome shotgun (WGS) entry which is preliminary data.</text>
</comment>
<dbReference type="AlphaFoldDB" id="A0A2P5TKC5"/>
<feature type="domain" description="Type III restriction enzyme C-terminal endonuclease" evidence="2">
    <location>
        <begin position="851"/>
        <end position="955"/>
    </location>
</feature>
<keyword evidence="3" id="KW-0378">Hydrolase</keyword>
<dbReference type="OrthoDB" id="9804145at2"/>
<organism evidence="3 4">
    <name type="scientific">Oceanisphaera arctica</name>
    <dbReference type="NCBI Taxonomy" id="641510"/>
    <lineage>
        <taxon>Bacteria</taxon>
        <taxon>Pseudomonadati</taxon>
        <taxon>Pseudomonadota</taxon>
        <taxon>Gammaproteobacteria</taxon>
        <taxon>Aeromonadales</taxon>
        <taxon>Aeromonadaceae</taxon>
        <taxon>Oceanisphaera</taxon>
    </lineage>
</organism>
<dbReference type="Pfam" id="PF04851">
    <property type="entry name" value="ResIII"/>
    <property type="match status" value="1"/>
</dbReference>